<dbReference type="InterPro" id="IPR031837">
    <property type="entry name" value="DUF5071"/>
</dbReference>
<dbReference type="Pfam" id="PF16804">
    <property type="entry name" value="DUF5071"/>
    <property type="match status" value="1"/>
</dbReference>
<dbReference type="InterPro" id="IPR038692">
    <property type="entry name" value="Cthe_2751_sf"/>
</dbReference>
<evidence type="ECO:0000313" key="2">
    <source>
        <dbReference type="EMBL" id="KAJ4137263.1"/>
    </source>
</evidence>
<dbReference type="Gene3D" id="1.25.40.750">
    <property type="entry name" value="Domain of unknown function DUF5071"/>
    <property type="match status" value="1"/>
</dbReference>
<accession>A0ABQ8RKF7</accession>
<dbReference type="Proteomes" id="UP001152024">
    <property type="component" value="Unassembled WGS sequence"/>
</dbReference>
<evidence type="ECO:0000313" key="3">
    <source>
        <dbReference type="Proteomes" id="UP001152024"/>
    </source>
</evidence>
<name>A0ABQ8RKF7_FUSEQ</name>
<gene>
    <name evidence="2" type="ORF">NW768_002845</name>
</gene>
<evidence type="ECO:0000259" key="1">
    <source>
        <dbReference type="Pfam" id="PF16804"/>
    </source>
</evidence>
<sequence length="287" mass="33073">MYTPDLAYITTDELAFSLKPILIGLLQGQPNERTEIYNLLISRAAEPEVIAAITSILMPHTGDDDGVTQIIRGHIIYRVLKRVSFEQLQAYQNTIAAVNAYNTGYSKDRLEFYLDNMRRLERFMVEPEAVWVAEDWYDFVGCRTLADRVHTAEQMRPYMREMYQWFEDRNDLPYSCCAEQLARFPEAAAAVAAEVIDEVVAGKVDLERNVGRLNNIVDFMAEHIPDGEARVVLQQSIESLTQTLKKVVKEGSRDDYAYCLEASEEWLSELNGWETDESEEEENERNY</sequence>
<feature type="domain" description="DUF5071" evidence="1">
    <location>
        <begin position="131"/>
        <end position="249"/>
    </location>
</feature>
<comment type="caution">
    <text evidence="2">The sequence shown here is derived from an EMBL/GenBank/DDBJ whole genome shotgun (WGS) entry which is preliminary data.</text>
</comment>
<protein>
    <recommendedName>
        <fullName evidence="1">DUF5071 domain-containing protein</fullName>
    </recommendedName>
</protein>
<proteinExistence type="predicted"/>
<keyword evidence="3" id="KW-1185">Reference proteome</keyword>
<dbReference type="EMBL" id="JAOQBH010000004">
    <property type="protein sequence ID" value="KAJ4137263.1"/>
    <property type="molecule type" value="Genomic_DNA"/>
</dbReference>
<organism evidence="2 3">
    <name type="scientific">Fusarium equiseti</name>
    <name type="common">Fusarium scirpi</name>
    <dbReference type="NCBI Taxonomy" id="61235"/>
    <lineage>
        <taxon>Eukaryota</taxon>
        <taxon>Fungi</taxon>
        <taxon>Dikarya</taxon>
        <taxon>Ascomycota</taxon>
        <taxon>Pezizomycotina</taxon>
        <taxon>Sordariomycetes</taxon>
        <taxon>Hypocreomycetidae</taxon>
        <taxon>Hypocreales</taxon>
        <taxon>Nectriaceae</taxon>
        <taxon>Fusarium</taxon>
        <taxon>Fusarium incarnatum-equiseti species complex</taxon>
    </lineage>
</organism>
<reference evidence="2" key="1">
    <citation type="submission" date="2022-09" db="EMBL/GenBank/DDBJ databases">
        <title>Fusarium specimens isolated from Avocado Roots.</title>
        <authorList>
            <person name="Stajich J."/>
            <person name="Roper C."/>
            <person name="Heimlech-Rivalta G."/>
        </authorList>
    </citation>
    <scope>NUCLEOTIDE SEQUENCE</scope>
    <source>
        <strain evidence="2">CF00095</strain>
    </source>
</reference>